<dbReference type="InterPro" id="IPR000064">
    <property type="entry name" value="NLP_P60_dom"/>
</dbReference>
<dbReference type="Proteomes" id="UP001165368">
    <property type="component" value="Unassembled WGS sequence"/>
</dbReference>
<name>A0ABS9L340_9MICC</name>
<reference evidence="7" key="1">
    <citation type="submission" date="2022-01" db="EMBL/GenBank/DDBJ databases">
        <authorList>
            <person name="Jo J.-H."/>
            <person name="Im W.-T."/>
        </authorList>
    </citation>
    <scope>NUCLEOTIDE SEQUENCE</scope>
    <source>
        <strain evidence="7">I2-34</strain>
    </source>
</reference>
<dbReference type="EMBL" id="JAKLTQ010000001">
    <property type="protein sequence ID" value="MCG2621036.1"/>
    <property type="molecule type" value="Genomic_DNA"/>
</dbReference>
<dbReference type="InterPro" id="IPR051794">
    <property type="entry name" value="PG_Endopeptidase_C40"/>
</dbReference>
<dbReference type="PANTHER" id="PTHR47359:SF3">
    <property type="entry name" value="NLP_P60 DOMAIN-CONTAINING PROTEIN-RELATED"/>
    <property type="match status" value="1"/>
</dbReference>
<evidence type="ECO:0000256" key="1">
    <source>
        <dbReference type="ARBA" id="ARBA00007074"/>
    </source>
</evidence>
<keyword evidence="2" id="KW-0645">Protease</keyword>
<dbReference type="PANTHER" id="PTHR47359">
    <property type="entry name" value="PEPTIDOGLYCAN DL-ENDOPEPTIDASE CWLO"/>
    <property type="match status" value="1"/>
</dbReference>
<dbReference type="InterPro" id="IPR038765">
    <property type="entry name" value="Papain-like_cys_pep_sf"/>
</dbReference>
<dbReference type="Gene3D" id="3.90.1720.10">
    <property type="entry name" value="endopeptidase domain like (from Nostoc punctiforme)"/>
    <property type="match status" value="1"/>
</dbReference>
<evidence type="ECO:0000256" key="5">
    <source>
        <dbReference type="SAM" id="MobiDB-lite"/>
    </source>
</evidence>
<accession>A0ABS9L340</accession>
<feature type="domain" description="NlpC/P60" evidence="6">
    <location>
        <begin position="132"/>
        <end position="258"/>
    </location>
</feature>
<keyword evidence="3" id="KW-0378">Hydrolase</keyword>
<dbReference type="RefSeq" id="WP_237818111.1">
    <property type="nucleotide sequence ID" value="NZ_JAKLTQ010000001.1"/>
</dbReference>
<feature type="region of interest" description="Disordered" evidence="5">
    <location>
        <begin position="1"/>
        <end position="24"/>
    </location>
</feature>
<evidence type="ECO:0000259" key="6">
    <source>
        <dbReference type="PROSITE" id="PS51935"/>
    </source>
</evidence>
<organism evidence="7 8">
    <name type="scientific">Arthrobacter hankyongi</name>
    <dbReference type="NCBI Taxonomy" id="2904801"/>
    <lineage>
        <taxon>Bacteria</taxon>
        <taxon>Bacillati</taxon>
        <taxon>Actinomycetota</taxon>
        <taxon>Actinomycetes</taxon>
        <taxon>Micrococcales</taxon>
        <taxon>Micrococcaceae</taxon>
        <taxon>Arthrobacter</taxon>
    </lineage>
</organism>
<sequence>MSKSTTAGRHRAAPVHTNPLETMSKAVSSSAGSVGRQAVVIAAATGLVLTVGAPAQAGGAQRDAAVQAGSSAPTRVQVETVKASNIQLKFERAGVTSTPAPVAEPVVEAEAAAEAAEQAAPVQAEAEAGAQVQAASVEKAEAKPEAAAASGLGASIVAAAYGQIGVSQDCTAMVENALRQVGFSVGDLAPAQFFAYGTQVSSPQPGDLIYYDDAGAGVPHIAIYVGNGQAIHGGWTGYTTVLGNAYIGSGPVFIRPSR</sequence>
<evidence type="ECO:0000313" key="8">
    <source>
        <dbReference type="Proteomes" id="UP001165368"/>
    </source>
</evidence>
<dbReference type="PROSITE" id="PS51935">
    <property type="entry name" value="NLPC_P60"/>
    <property type="match status" value="1"/>
</dbReference>
<gene>
    <name evidence="7" type="ORF">LVY72_03805</name>
</gene>
<evidence type="ECO:0000256" key="4">
    <source>
        <dbReference type="ARBA" id="ARBA00022807"/>
    </source>
</evidence>
<keyword evidence="4" id="KW-0788">Thiol protease</keyword>
<comment type="similarity">
    <text evidence="1">Belongs to the peptidase C40 family.</text>
</comment>
<evidence type="ECO:0000256" key="3">
    <source>
        <dbReference type="ARBA" id="ARBA00022801"/>
    </source>
</evidence>
<keyword evidence="8" id="KW-1185">Reference proteome</keyword>
<evidence type="ECO:0000256" key="2">
    <source>
        <dbReference type="ARBA" id="ARBA00022670"/>
    </source>
</evidence>
<proteinExistence type="inferred from homology"/>
<comment type="caution">
    <text evidence="7">The sequence shown here is derived from an EMBL/GenBank/DDBJ whole genome shotgun (WGS) entry which is preliminary data.</text>
</comment>
<evidence type="ECO:0000313" key="7">
    <source>
        <dbReference type="EMBL" id="MCG2621036.1"/>
    </source>
</evidence>
<protein>
    <submittedName>
        <fullName evidence="7">C40 family peptidase</fullName>
    </submittedName>
</protein>
<dbReference type="Pfam" id="PF00877">
    <property type="entry name" value="NLPC_P60"/>
    <property type="match status" value="1"/>
</dbReference>
<dbReference type="SUPFAM" id="SSF54001">
    <property type="entry name" value="Cysteine proteinases"/>
    <property type="match status" value="1"/>
</dbReference>